<accession>A0A917UTH1</accession>
<evidence type="ECO:0000313" key="8">
    <source>
        <dbReference type="Proteomes" id="UP000635726"/>
    </source>
</evidence>
<keyword evidence="2 4" id="KW-0813">Transport</keyword>
<proteinExistence type="inferred from homology"/>
<reference evidence="7" key="2">
    <citation type="submission" date="2020-09" db="EMBL/GenBank/DDBJ databases">
        <authorList>
            <person name="Sun Q."/>
            <person name="Ohkuma M."/>
        </authorList>
    </citation>
    <scope>NUCLEOTIDE SEQUENCE</scope>
    <source>
        <strain evidence="7">JCM 14371</strain>
    </source>
</reference>
<keyword evidence="3 4" id="KW-0592">Phosphate transport</keyword>
<organism evidence="7 8">
    <name type="scientific">Deinococcus aquiradiocola</name>
    <dbReference type="NCBI Taxonomy" id="393059"/>
    <lineage>
        <taxon>Bacteria</taxon>
        <taxon>Thermotogati</taxon>
        <taxon>Deinococcota</taxon>
        <taxon>Deinococci</taxon>
        <taxon>Deinococcales</taxon>
        <taxon>Deinococcaceae</taxon>
        <taxon>Deinococcus</taxon>
    </lineage>
</organism>
<comment type="similarity">
    <text evidence="1 4">Belongs to the PstS family.</text>
</comment>
<keyword evidence="5" id="KW-0732">Signal</keyword>
<evidence type="ECO:0000256" key="2">
    <source>
        <dbReference type="ARBA" id="ARBA00022448"/>
    </source>
</evidence>
<comment type="caution">
    <text evidence="7">The sequence shown here is derived from an EMBL/GenBank/DDBJ whole genome shotgun (WGS) entry which is preliminary data.</text>
</comment>
<keyword evidence="8" id="KW-1185">Reference proteome</keyword>
<protein>
    <recommendedName>
        <fullName evidence="4">Phosphate-binding protein</fullName>
    </recommendedName>
</protein>
<evidence type="ECO:0000259" key="6">
    <source>
        <dbReference type="Pfam" id="PF12849"/>
    </source>
</evidence>
<sequence length="344" mass="35659">MGVNKILTLGAALVLTAVTTASAASLTGAGSSFVYPLFTKVFSEYGKSGDSVNYQSVGSGAGQNQLKGRVVDFGATDVPIPAADVDGYPGKVLTIPVAMGAVVISYNIPGVDSNLKFNGKVLADIYLGKIKLWNDPALVKLNAGVKLPALPITVAHRSDGSGTTGVFTDYLSKVSSEWKTKVGSATSVQWPTGLGAKGTDGVSGVVKSTPGAIGYIELTYALNNKIDFGLVQNRTGAYIKPTIAGVQSAAANVVIPTSGIISLTNAGGASTYPISTFSYAIFYQDQKYGNRTADQAKALKKMLNYVVTTGQDYSEALYYAPLPSAAQGRARAIIGTMTYGGKSF</sequence>
<feature type="chain" id="PRO_5037102817" description="Phosphate-binding protein" evidence="5">
    <location>
        <begin position="24"/>
        <end position="344"/>
    </location>
</feature>
<dbReference type="EMBL" id="BMOE01000012">
    <property type="protein sequence ID" value="GGJ83898.1"/>
    <property type="molecule type" value="Genomic_DNA"/>
</dbReference>
<dbReference type="InterPro" id="IPR024370">
    <property type="entry name" value="PBP_domain"/>
</dbReference>
<dbReference type="PANTHER" id="PTHR42996">
    <property type="entry name" value="PHOSPHATE-BINDING PROTEIN PSTS"/>
    <property type="match status" value="1"/>
</dbReference>
<dbReference type="InterPro" id="IPR050962">
    <property type="entry name" value="Phosphate-bind_PstS"/>
</dbReference>
<dbReference type="Proteomes" id="UP000635726">
    <property type="component" value="Unassembled WGS sequence"/>
</dbReference>
<evidence type="ECO:0000256" key="5">
    <source>
        <dbReference type="SAM" id="SignalP"/>
    </source>
</evidence>
<dbReference type="SUPFAM" id="SSF53850">
    <property type="entry name" value="Periplasmic binding protein-like II"/>
    <property type="match status" value="1"/>
</dbReference>
<dbReference type="Pfam" id="PF12849">
    <property type="entry name" value="PBP_like_2"/>
    <property type="match status" value="1"/>
</dbReference>
<evidence type="ECO:0000256" key="1">
    <source>
        <dbReference type="ARBA" id="ARBA00008725"/>
    </source>
</evidence>
<dbReference type="NCBIfam" id="TIGR00975">
    <property type="entry name" value="3a0107s03"/>
    <property type="match status" value="1"/>
</dbReference>
<evidence type="ECO:0000256" key="3">
    <source>
        <dbReference type="ARBA" id="ARBA00022592"/>
    </source>
</evidence>
<evidence type="ECO:0000256" key="4">
    <source>
        <dbReference type="PIRNR" id="PIRNR002756"/>
    </source>
</evidence>
<dbReference type="GO" id="GO:0035435">
    <property type="term" value="P:phosphate ion transmembrane transport"/>
    <property type="evidence" value="ECO:0007669"/>
    <property type="project" value="InterPro"/>
</dbReference>
<dbReference type="GO" id="GO:0043190">
    <property type="term" value="C:ATP-binding cassette (ABC) transporter complex"/>
    <property type="evidence" value="ECO:0007669"/>
    <property type="project" value="InterPro"/>
</dbReference>
<reference evidence="7" key="1">
    <citation type="journal article" date="2014" name="Int. J. Syst. Evol. Microbiol.">
        <title>Complete genome sequence of Corynebacterium casei LMG S-19264T (=DSM 44701T), isolated from a smear-ripened cheese.</title>
        <authorList>
            <consortium name="US DOE Joint Genome Institute (JGI-PGF)"/>
            <person name="Walter F."/>
            <person name="Albersmeier A."/>
            <person name="Kalinowski J."/>
            <person name="Ruckert C."/>
        </authorList>
    </citation>
    <scope>NUCLEOTIDE SEQUENCE</scope>
    <source>
        <strain evidence="7">JCM 14371</strain>
    </source>
</reference>
<dbReference type="GO" id="GO:0042301">
    <property type="term" value="F:phosphate ion binding"/>
    <property type="evidence" value="ECO:0007669"/>
    <property type="project" value="InterPro"/>
</dbReference>
<dbReference type="PIRSF" id="PIRSF002756">
    <property type="entry name" value="PstS"/>
    <property type="match status" value="1"/>
</dbReference>
<feature type="signal peptide" evidence="5">
    <location>
        <begin position="1"/>
        <end position="23"/>
    </location>
</feature>
<dbReference type="AlphaFoldDB" id="A0A917UTH1"/>
<dbReference type="InterPro" id="IPR005673">
    <property type="entry name" value="ABC_phos-bd_PstS"/>
</dbReference>
<dbReference type="Gene3D" id="3.40.190.10">
    <property type="entry name" value="Periplasmic binding protein-like II"/>
    <property type="match status" value="2"/>
</dbReference>
<evidence type="ECO:0000313" key="7">
    <source>
        <dbReference type="EMBL" id="GGJ83898.1"/>
    </source>
</evidence>
<dbReference type="PANTHER" id="PTHR42996:SF1">
    <property type="entry name" value="PHOSPHATE-BINDING PROTEIN PSTS"/>
    <property type="match status" value="1"/>
</dbReference>
<dbReference type="CDD" id="cd13565">
    <property type="entry name" value="PBP2_PstS"/>
    <property type="match status" value="1"/>
</dbReference>
<feature type="domain" description="PBP" evidence="6">
    <location>
        <begin position="19"/>
        <end position="306"/>
    </location>
</feature>
<name>A0A917UTH1_9DEIO</name>
<gene>
    <name evidence="7" type="ORF">GCM10008939_29730</name>
</gene>